<accession>A0A6L2NXN9</accession>
<organism evidence="3">
    <name type="scientific">Tanacetum cinerariifolium</name>
    <name type="common">Dalmatian daisy</name>
    <name type="synonym">Chrysanthemum cinerariifolium</name>
    <dbReference type="NCBI Taxonomy" id="118510"/>
    <lineage>
        <taxon>Eukaryota</taxon>
        <taxon>Viridiplantae</taxon>
        <taxon>Streptophyta</taxon>
        <taxon>Embryophyta</taxon>
        <taxon>Tracheophyta</taxon>
        <taxon>Spermatophyta</taxon>
        <taxon>Magnoliopsida</taxon>
        <taxon>eudicotyledons</taxon>
        <taxon>Gunneridae</taxon>
        <taxon>Pentapetalae</taxon>
        <taxon>asterids</taxon>
        <taxon>campanulids</taxon>
        <taxon>Asterales</taxon>
        <taxon>Asteraceae</taxon>
        <taxon>Asteroideae</taxon>
        <taxon>Anthemideae</taxon>
        <taxon>Anthemidinae</taxon>
        <taxon>Tanacetum</taxon>
    </lineage>
</organism>
<keyword evidence="2" id="KW-1133">Transmembrane helix</keyword>
<keyword evidence="3" id="KW-0695">RNA-directed DNA polymerase</keyword>
<dbReference type="PANTHER" id="PTHR11439">
    <property type="entry name" value="GAG-POL-RELATED RETROTRANSPOSON"/>
    <property type="match status" value="1"/>
</dbReference>
<keyword evidence="2" id="KW-0812">Transmembrane</keyword>
<feature type="compositionally biased region" description="Basic residues" evidence="1">
    <location>
        <begin position="463"/>
        <end position="486"/>
    </location>
</feature>
<name>A0A6L2NXN9_TANCI</name>
<comment type="caution">
    <text evidence="3">The sequence shown here is derived from an EMBL/GenBank/DDBJ whole genome shotgun (WGS) entry which is preliminary data.</text>
</comment>
<protein>
    <submittedName>
        <fullName evidence="3">Putative reverse transcriptase, RNA-dependent DNA polymerase</fullName>
    </submittedName>
</protein>
<proteinExistence type="predicted"/>
<keyword evidence="3" id="KW-0548">Nucleotidyltransferase</keyword>
<evidence type="ECO:0000256" key="1">
    <source>
        <dbReference type="SAM" id="MobiDB-lite"/>
    </source>
</evidence>
<evidence type="ECO:0000256" key="2">
    <source>
        <dbReference type="SAM" id="Phobius"/>
    </source>
</evidence>
<gene>
    <name evidence="3" type="ORF">Tci_062951</name>
</gene>
<keyword evidence="3" id="KW-0808">Transferase</keyword>
<feature type="region of interest" description="Disordered" evidence="1">
    <location>
        <begin position="390"/>
        <end position="446"/>
    </location>
</feature>
<keyword evidence="2" id="KW-0472">Membrane</keyword>
<dbReference type="AlphaFoldDB" id="A0A6L2NXN9"/>
<reference evidence="3" key="1">
    <citation type="journal article" date="2019" name="Sci. Rep.">
        <title>Draft genome of Tanacetum cinerariifolium, the natural source of mosquito coil.</title>
        <authorList>
            <person name="Yamashiro T."/>
            <person name="Shiraishi A."/>
            <person name="Satake H."/>
            <person name="Nakayama K."/>
        </authorList>
    </citation>
    <scope>NUCLEOTIDE SEQUENCE</scope>
</reference>
<feature type="region of interest" description="Disordered" evidence="1">
    <location>
        <begin position="463"/>
        <end position="495"/>
    </location>
</feature>
<feature type="transmembrane region" description="Helical" evidence="2">
    <location>
        <begin position="17"/>
        <end position="42"/>
    </location>
</feature>
<feature type="compositionally biased region" description="Basic residues" evidence="1">
    <location>
        <begin position="408"/>
        <end position="419"/>
    </location>
</feature>
<dbReference type="EMBL" id="BKCJ010010303">
    <property type="protein sequence ID" value="GEU90973.1"/>
    <property type="molecule type" value="Genomic_DNA"/>
</dbReference>
<evidence type="ECO:0000313" key="3">
    <source>
        <dbReference type="EMBL" id="GEU90973.1"/>
    </source>
</evidence>
<dbReference type="PANTHER" id="PTHR11439:SF495">
    <property type="entry name" value="REVERSE TRANSCRIPTASE, RNA-DEPENDENT DNA POLYMERASE-RELATED"/>
    <property type="match status" value="1"/>
</dbReference>
<feature type="compositionally biased region" description="Low complexity" evidence="1">
    <location>
        <begin position="423"/>
        <end position="440"/>
    </location>
</feature>
<sequence>MTYNGLQSVEGRANSKVVLAFTSFLLFCISSVVIATVLPFFFAELSVAEPVPDSSGGACANFFSRDNSDTSVVGMPYHWQWQNTLTVGSSSLATSHIHAVKRIFKNLKGQPKLGLWYPRDSPFNLEAYYDSDYAGDSLDKKSTTGEYVAAASCCGQVLWIQNEMLDYRFNLMNTKIYIDKESIICIVKNPVFYSKTKHIEIRHHFIRDSYEKKLIQTTAKVKKVNDQEQIQALVDNQKVIITKESIRRDLKFDDAEGIACLPNDTIFVKLARMGAKTTALNEFSSTMASAIICLANNQNFNFSNYIFDHMVKHLEGRVKFLMFLIFLQVFLDKQVKGMAKHKEIYVISSQTNKIFANMRRKGHGFYGNVTPLFEIMMVTSQEEVGEGLGLHIDSHHTPSDTQPSLSKTQKKMKPNRKQRQATEVHSPSSEIPVEESVPTPYNDPLPSEEAKIAQAKEISKLKKRVKKLEKRTKSRPAGLRRLKKVASSRQVESSEEKYSLGAQEVASKQERSIEDIDQDVEIALVDEAQWRMHDADMFGVDDLKGNEVFVKKIIEKEVSTVDPVITVGEVVTTASVEDSVAPTTATTADVDDELTLAKTLIEIKATKPKVARKLEADMRAKIEEEERNTREKDEVNRVVIEVWDDVHAIIDVDRQLAEQIQAQEREQYPLKKDLSFWQSLLNLGEKLKRCLEIFPGDDDDVAIETTPLSSKSPTIVYYKIHREGKKSYFKIINTDGDSQNYLTFRTIFKNLNREDLEVLRSIVKERFKKTKPIDDMENLLFQTLKTMFEPYVKDIIWKYQQGAVKVNNWKLFYSCRLYCVTTKTMVYYLLVEKMYPFTNNVLHQLWSDVRLQVDYEVEMAYDLLRLIRRPINKGYKPE</sequence>
<dbReference type="CDD" id="cd09272">
    <property type="entry name" value="RNase_HI_RT_Ty1"/>
    <property type="match status" value="1"/>
</dbReference>
<dbReference type="GO" id="GO:0003964">
    <property type="term" value="F:RNA-directed DNA polymerase activity"/>
    <property type="evidence" value="ECO:0007669"/>
    <property type="project" value="UniProtKB-KW"/>
</dbReference>